<feature type="region of interest" description="Disordered" evidence="2">
    <location>
        <begin position="43"/>
        <end position="136"/>
    </location>
</feature>
<feature type="domain" description="C2H2-type" evidence="3">
    <location>
        <begin position="199"/>
        <end position="226"/>
    </location>
</feature>
<evidence type="ECO:0000256" key="1">
    <source>
        <dbReference type="PROSITE-ProRule" id="PRU00042"/>
    </source>
</evidence>
<dbReference type="GeneID" id="32840"/>
<reference evidence="4 8" key="10">
    <citation type="journal article" date="2007" name="Science">
        <title>Sequence finishing and mapping of Drosophila melanogaster heterochromatin.</title>
        <authorList>
            <person name="Hoskins R.A."/>
            <person name="Carlson J.W."/>
            <person name="Kennedy C."/>
            <person name="Acevedo D."/>
            <person name="Evans-Holm M."/>
            <person name="Frise E."/>
            <person name="Wan K.H."/>
            <person name="Park S."/>
            <person name="Mendez-Lago M."/>
            <person name="Rossi F."/>
            <person name="Villasante A."/>
            <person name="Dimitri P."/>
            <person name="Karpen G.H."/>
            <person name="Celniker S.E."/>
        </authorList>
    </citation>
    <scope>NUCLEOTIDE SEQUENCE [LARGE SCALE GENOMIC DNA]</scope>
    <source>
        <strain evidence="8">Berkeley</strain>
    </source>
</reference>
<evidence type="ECO:0000313" key="7">
    <source>
        <dbReference type="FlyBase" id="FBgn0030933"/>
    </source>
</evidence>
<dbReference type="InterPro" id="IPR036236">
    <property type="entry name" value="Znf_C2H2_sf"/>
</dbReference>
<feature type="compositionally biased region" description="Basic residues" evidence="2">
    <location>
        <begin position="1"/>
        <end position="17"/>
    </location>
</feature>
<reference evidence="8" key="5">
    <citation type="journal article" date="2002" name="Genome Biol.">
        <title>The transposable elements of the Drosophila melanogaster euchromatin: a genomics perspective.</title>
        <authorList>
            <person name="Kaminker J.S."/>
            <person name="Bergman C.M."/>
            <person name="Kronmiller B."/>
            <person name="Carlson J."/>
            <person name="Svirskas R."/>
            <person name="Patel S."/>
            <person name="Frise E."/>
            <person name="Wheeler D.A."/>
            <person name="Lewis S.E."/>
            <person name="Rubin G.M."/>
            <person name="Ashburner M."/>
            <person name="Celniker S.E."/>
        </authorList>
    </citation>
    <scope>NUCLEOTIDE SEQUENCE [LARGE SCALE GENOMIC DNA]</scope>
    <source>
        <strain evidence="8">Berkeley</strain>
    </source>
</reference>
<name>Q9VWT2_DROME</name>
<feature type="region of interest" description="Disordered" evidence="2">
    <location>
        <begin position="299"/>
        <end position="319"/>
    </location>
</feature>
<evidence type="ECO:0000313" key="8">
    <source>
        <dbReference type="Proteomes" id="UP000000803"/>
    </source>
</evidence>
<dbReference type="EMBL" id="AE014298">
    <property type="protein sequence ID" value="AHN59879.1"/>
    <property type="molecule type" value="Genomic_DNA"/>
</dbReference>
<dbReference type="GO" id="GO:0008270">
    <property type="term" value="F:zinc ion binding"/>
    <property type="evidence" value="ECO:0007669"/>
    <property type="project" value="UniProtKB-KW"/>
</dbReference>
<reference evidence="4 8" key="6">
    <citation type="journal article" date="2002" name="Genome Biol.">
        <title>Heterochromatic sequences in a Drosophila whole-genome shotgun assembly.</title>
        <authorList>
            <person name="Hoskins R.A."/>
            <person name="Smith C.D."/>
            <person name="Carlson J.W."/>
            <person name="Carvalho A.B."/>
            <person name="Halpern A."/>
            <person name="Kaminker J.S."/>
            <person name="Kennedy C."/>
            <person name="Mungall C.J."/>
            <person name="Sullivan B.A."/>
            <person name="Sutton G.G."/>
            <person name="Yasuhara J.C."/>
            <person name="Wakimoto B.T."/>
            <person name="Myers E.W."/>
            <person name="Celniker S.E."/>
            <person name="Rubin G.M."/>
            <person name="Karpen G.H."/>
        </authorList>
    </citation>
    <scope>NUCLEOTIDE SEQUENCE [LARGE SCALE GENOMIC DNA]</scope>
    <source>
        <strain evidence="8">Berkeley</strain>
    </source>
</reference>
<dbReference type="UCSC" id="CG6470-RA">
    <property type="organism name" value="d. melanogaster"/>
</dbReference>
<sequence>MNKPQKPIKVKRAKRTGCSRIQPQEFVEAQVENARRAVERKLIYLSESNRASASTRAAKRSTAGAGGGAGREGSSMAGHAHGERRRRSKRSLLHAPAQEETDEEESSPLEKTNNYDNRRRSSCNLLLSPRRNGLTPRNYEAEAEAAEMEAIMAAQQASNGTTKPDHDEGDGGEYQGGPFGRLQLKPLGSYATDQQLPSYSCGVCGAKFHIRSLLGAHRHTHDDDFKVRFRARRPRESRTTLTTVHLCKYCDRSFDLERTLHIHLLSYCKKIPPQQRRKLAFTELAHEKKAPLPNFQRAQQPVHHQGNSATNQQDQMTQQEKLQKIIMRESAVHERWR</sequence>
<dbReference type="IntAct" id="Q9VWT2">
    <property type="interactions" value="12"/>
</dbReference>
<dbReference type="RefSeq" id="NP_001285409.1">
    <property type="nucleotide sequence ID" value="NM_001298480.1"/>
</dbReference>
<reference evidence="4 8" key="1">
    <citation type="journal article" date="2000" name="Science">
        <title>The genome sequence of Drosophila melanogaster.</title>
        <authorList>
            <person name="Adams M.D."/>
            <person name="Celniker S.E."/>
            <person name="Holt R.A."/>
            <person name="Evans C.A."/>
            <person name="Gocayne J.D."/>
            <person name="Amanatides P.G."/>
            <person name="Scherer S.E."/>
            <person name="Li P.W."/>
            <person name="Hoskins R.A."/>
            <person name="Galle R.F."/>
            <person name="George R.A."/>
            <person name="Lewis S.E."/>
            <person name="Richards S."/>
            <person name="Ashburner M."/>
            <person name="Henderson S.N."/>
            <person name="Sutton G.G."/>
            <person name="Wortman J.R."/>
            <person name="Yandell M.D."/>
            <person name="Zhang Q."/>
            <person name="Chen L.X."/>
            <person name="Brandon R.C."/>
            <person name="Rogers Y.H."/>
            <person name="Blazej R.G."/>
            <person name="Champe M."/>
            <person name="Pfeiffer B.D."/>
            <person name="Wan K.H."/>
            <person name="Doyle C."/>
            <person name="Baxter E.G."/>
            <person name="Helt G."/>
            <person name="Nelson C.R."/>
            <person name="Gabor G.L."/>
            <person name="Abril J.F."/>
            <person name="Agbayani A."/>
            <person name="An H.J."/>
            <person name="Andrews-Pfannkoch C."/>
            <person name="Baldwin D."/>
            <person name="Ballew R.M."/>
            <person name="Basu A."/>
            <person name="Baxendale J."/>
            <person name="Bayraktaroglu L."/>
            <person name="Beasley E.M."/>
            <person name="Beeson K.Y."/>
            <person name="Benos P.V."/>
            <person name="Berman B.P."/>
            <person name="Bhandari D."/>
            <person name="Bolshakov S."/>
            <person name="Borkova D."/>
            <person name="Botchan M.R."/>
            <person name="Bouck J."/>
            <person name="Brokstein P."/>
            <person name="Brottier P."/>
            <person name="Burtis K.C."/>
            <person name="Busam D.A."/>
            <person name="Butler H."/>
            <person name="Cadieu E."/>
            <person name="Center A."/>
            <person name="Chandra I."/>
            <person name="Cherry J.M."/>
            <person name="Cawley S."/>
            <person name="Dahlke C."/>
            <person name="Davenport L.B."/>
            <person name="Davies P."/>
            <person name="de Pablos B."/>
            <person name="Delcher A."/>
            <person name="Deng Z."/>
            <person name="Mays A.D."/>
            <person name="Dew I."/>
            <person name="Dietz S.M."/>
            <person name="Dodson K."/>
            <person name="Doup L.E."/>
            <person name="Downes M."/>
            <person name="Dugan-Rocha S."/>
            <person name="Dunkov B.C."/>
            <person name="Dunn P."/>
            <person name="Durbin K.J."/>
            <person name="Evangelista C.C."/>
            <person name="Ferraz C."/>
            <person name="Ferriera S."/>
            <person name="Fleischmann W."/>
            <person name="Fosler C."/>
            <person name="Gabrielian A.E."/>
            <person name="Garg N.S."/>
            <person name="Gelbart W.M."/>
            <person name="Glasser K."/>
            <person name="Glodek A."/>
            <person name="Gong F."/>
            <person name="Gorrell J.H."/>
            <person name="Gu Z."/>
            <person name="Guan P."/>
            <person name="Harris M."/>
            <person name="Harris N.L."/>
            <person name="Harvey D."/>
            <person name="Heiman T.J."/>
            <person name="Hernandez J.R."/>
            <person name="Houck J."/>
            <person name="Hostin D."/>
            <person name="Houston K.A."/>
            <person name="Howland T.J."/>
            <person name="Wei M.H."/>
            <person name="Ibegwam C."/>
            <person name="Jalali M."/>
            <person name="Kalush F."/>
            <person name="Karpen G.H."/>
            <person name="Ke Z."/>
            <person name="Kennison J.A."/>
            <person name="Ketchum K.A."/>
            <person name="Kimmel B.E."/>
            <person name="Kodira C.D."/>
            <person name="Kraft C."/>
            <person name="Kravitz S."/>
            <person name="Kulp D."/>
            <person name="Lai Z."/>
            <person name="Lasko P."/>
            <person name="Lei Y."/>
            <person name="Levitsky A.A."/>
            <person name="Li J."/>
            <person name="Li Z."/>
            <person name="Liang Y."/>
            <person name="Lin X."/>
            <person name="Liu X."/>
            <person name="Mattei B."/>
            <person name="McIntosh T.C."/>
            <person name="McLeod M.P."/>
            <person name="McPherson D."/>
            <person name="Merkulov G."/>
            <person name="Milshina N.V."/>
            <person name="Mobarry C."/>
            <person name="Morris J."/>
            <person name="Moshrefi A."/>
            <person name="Mount S.M."/>
            <person name="Moy M."/>
            <person name="Murphy B."/>
            <person name="Murphy L."/>
            <person name="Muzny D.M."/>
            <person name="Nelson D.L."/>
            <person name="Nelson D.R."/>
            <person name="Nelson K.A."/>
            <person name="Nixon K."/>
            <person name="Nusskern D.R."/>
            <person name="Pacleb J.M."/>
            <person name="Palazzolo M."/>
            <person name="Pittman G.S."/>
            <person name="Pan S."/>
            <person name="Pollard J."/>
            <person name="Puri V."/>
            <person name="Reese M.G."/>
            <person name="Reinert K."/>
            <person name="Remington K."/>
            <person name="Saunders R.D."/>
            <person name="Scheeler F."/>
            <person name="Shen H."/>
            <person name="Shue B.C."/>
            <person name="Siden-Kiamos I."/>
            <person name="Simpson M."/>
            <person name="Skupski M.P."/>
            <person name="Smith T."/>
            <person name="Spier E."/>
            <person name="Spradling A.C."/>
            <person name="Stapleton M."/>
            <person name="Strong R."/>
            <person name="Sun E."/>
            <person name="Svirskas R."/>
            <person name="Tector C."/>
            <person name="Turner R."/>
            <person name="Venter E."/>
            <person name="Wang A.H."/>
            <person name="Wang X."/>
            <person name="Wang Z.Y."/>
            <person name="Wassarman D.A."/>
            <person name="Weinstock G.M."/>
            <person name="Weissenbach J."/>
            <person name="Williams S.M."/>
            <person name="WoodageT"/>
            <person name="Worley K.C."/>
            <person name="Wu D."/>
            <person name="Yang S."/>
            <person name="Yao Q.A."/>
            <person name="Ye J."/>
            <person name="Yeh R.F."/>
            <person name="Zaveri J.S."/>
            <person name="Zhan M."/>
            <person name="Zhang G."/>
            <person name="Zhao Q."/>
            <person name="Zheng L."/>
            <person name="Zheng X.H."/>
            <person name="Zhong F.N."/>
            <person name="Zhong W."/>
            <person name="Zhou X."/>
            <person name="Zhu S."/>
            <person name="Zhu X."/>
            <person name="Smith H.O."/>
            <person name="Gibbs R.A."/>
            <person name="Myers E.W."/>
            <person name="Rubin G.M."/>
            <person name="Venter J.C."/>
        </authorList>
    </citation>
    <scope>NUCLEOTIDE SEQUENCE [LARGE SCALE GENOMIC DNA]</scope>
    <source>
        <strain evidence="8">Berkeley</strain>
    </source>
</reference>
<dbReference type="PROSITE" id="PS50157">
    <property type="entry name" value="ZINC_FINGER_C2H2_2"/>
    <property type="match status" value="1"/>
</dbReference>
<dbReference type="Proteomes" id="UP000000803">
    <property type="component" value="Chromosome X"/>
</dbReference>
<dbReference type="KEGG" id="dme:Dmel_CG6470"/>
<dbReference type="DNASU" id="32840"/>
<feature type="compositionally biased region" description="Basic residues" evidence="2">
    <location>
        <begin position="82"/>
        <end position="92"/>
    </location>
</feature>
<reference evidence="4" key="8">
    <citation type="submission" date="2006-08" db="EMBL/GenBank/DDBJ databases">
        <authorList>
            <person name="Celniker S."/>
            <person name="Carlson J."/>
            <person name="Wan K."/>
            <person name="Frise E."/>
            <person name="Hoskins R."/>
            <person name="Park S."/>
            <person name="Svirskas R."/>
            <person name="Rubin G."/>
        </authorList>
    </citation>
    <scope>NUCLEOTIDE SEQUENCE</scope>
</reference>
<reference evidence="4 8" key="7">
    <citation type="journal article" date="2005" name="PLoS Comput. Biol.">
        <title>Combined evidence annotation of transposable elements in genome sequences.</title>
        <authorList>
            <person name="Quesneville H."/>
            <person name="Bergman C.M."/>
            <person name="Andrieu O."/>
            <person name="Autard D."/>
            <person name="Nouaud D."/>
            <person name="Ashburner M."/>
            <person name="Anxolabehere D."/>
        </authorList>
    </citation>
    <scope>NUCLEOTIDE SEQUENCE [LARGE SCALE GENOMIC DNA]</scope>
    <source>
        <strain evidence="8">Berkeley</strain>
    </source>
</reference>
<feature type="region of interest" description="Disordered" evidence="2">
    <location>
        <begin position="1"/>
        <end position="22"/>
    </location>
</feature>
<evidence type="ECO:0000313" key="4">
    <source>
        <dbReference type="EMBL" id="AAF48855.1"/>
    </source>
</evidence>
<dbReference type="OMA" id="LCHCKKI"/>
<protein>
    <submittedName>
        <fullName evidence="5">GH25257p</fullName>
    </submittedName>
    <submittedName>
        <fullName evidence="4">Uncharacterized protein, isoform A</fullName>
    </submittedName>
    <submittedName>
        <fullName evidence="6">Uncharacterized protein, isoform B</fullName>
    </submittedName>
</protein>
<reference evidence="4" key="13">
    <citation type="journal article" date="2015" name="Genome Res.">
        <title>The Release 6 reference sequence of the Drosophila melanogaster genome.</title>
        <authorList>
            <person name="Hoskins R.A."/>
            <person name="Carlson J.W."/>
            <person name="Wan K.H."/>
            <person name="Park S."/>
            <person name="Mendez I."/>
            <person name="Galle S.E."/>
            <person name="Booth B.W."/>
            <person name="Pfeiffer B.D."/>
            <person name="George R.A."/>
            <person name="Svirskas R."/>
            <person name="Krzywinski M."/>
            <person name="Schein J."/>
            <person name="Accardo M.C."/>
            <person name="Damia E."/>
            <person name="Messina G."/>
            <person name="Mendez-Lago M."/>
            <person name="de Pablos B."/>
            <person name="Demakova O.V."/>
            <person name="Andreyeva E.N."/>
            <person name="Boldyreva L.V."/>
            <person name="Marra M."/>
            <person name="Carvalho A.B."/>
            <person name="Dimitri P."/>
            <person name="Villasante A."/>
            <person name="Zhimulev I.F."/>
            <person name="Rubin G.M."/>
            <person name="Karpen G.H."/>
            <person name="Celniker S.E."/>
        </authorList>
    </citation>
    <scope>NUCLEOTIDE SEQUENCE</scope>
</reference>
<dbReference type="AlphaFoldDB" id="Q9VWT2"/>
<reference evidence="5" key="2">
    <citation type="submission" date="2001-08" db="EMBL/GenBank/DDBJ databases">
        <authorList>
            <person name="Stapleton M."/>
            <person name="Brokstein P."/>
            <person name="Hong L."/>
            <person name="Agbayani A."/>
            <person name="Carlson J."/>
            <person name="Champe M."/>
            <person name="Chavez C."/>
            <person name="Dorsett V."/>
            <person name="Farfan D."/>
            <person name="Frise E."/>
            <person name="George R."/>
            <person name="Gonzalez M."/>
            <person name="Guarin H."/>
            <person name="Li P."/>
            <person name="Liao G."/>
            <person name="Miranda A."/>
            <person name="Mungall C.J."/>
            <person name="Nunoo J."/>
            <person name="Pacleb J."/>
            <person name="Paragas V."/>
            <person name="Park S."/>
            <person name="Phouanenavong S."/>
            <person name="Wan K."/>
            <person name="Yu C."/>
            <person name="Lewis S.E."/>
            <person name="Rubin G.M."/>
            <person name="Celniker S."/>
        </authorList>
    </citation>
    <scope>NUCLEOTIDE SEQUENCE</scope>
    <source>
        <strain evidence="5">Berkeley</strain>
    </source>
</reference>
<evidence type="ECO:0000259" key="3">
    <source>
        <dbReference type="PROSITE" id="PS50157"/>
    </source>
</evidence>
<gene>
    <name evidence="4" type="primary">Dmel\CG6470</name>
    <name evidence="4" type="synonym">anon-WO0140519.137</name>
    <name evidence="4 7" type="ORF">CG6470</name>
    <name evidence="4" type="ORF">Dmel_CG6470</name>
</gene>
<proteinExistence type="evidence at transcript level"/>
<dbReference type="AGR" id="FB:FBgn0030933"/>
<dbReference type="RefSeq" id="NP_573304.1">
    <property type="nucleotide sequence ID" value="NM_133076.3"/>
</dbReference>
<dbReference type="EMBL" id="AY051609">
    <property type="protein sequence ID" value="AAK93033.1"/>
    <property type="molecule type" value="mRNA"/>
</dbReference>
<dbReference type="InterPro" id="IPR013087">
    <property type="entry name" value="Znf_C2H2_type"/>
</dbReference>
<feature type="compositionally biased region" description="Low complexity" evidence="2">
    <location>
        <begin position="46"/>
        <end position="63"/>
    </location>
</feature>
<feature type="compositionally biased region" description="Polar residues" evidence="2">
    <location>
        <begin position="305"/>
        <end position="319"/>
    </location>
</feature>
<dbReference type="FlyBase" id="FBgn0030933">
    <property type="gene designation" value="CG6470"/>
</dbReference>
<dbReference type="Bgee" id="FBgn0030933">
    <property type="expression patterns" value="Expressed in early elongation stage spermatid (Drosophila) in testis and 26 other cell types or tissues"/>
</dbReference>
<dbReference type="PaxDb" id="7227-FBpp0074392"/>
<dbReference type="BioGRID-ORCS" id="32840">
    <property type="hits" value="0 hits in 1 CRISPR screen"/>
</dbReference>
<dbReference type="VEuPathDB" id="VectorBase:FBgn0030933"/>
<accession>Q9VWT2</accession>
<feature type="region of interest" description="Disordered" evidence="2">
    <location>
        <begin position="155"/>
        <end position="179"/>
    </location>
</feature>
<dbReference type="eggNOG" id="ENOG502T94C">
    <property type="taxonomic scope" value="Eukaryota"/>
</dbReference>
<dbReference type="EMBL" id="AE014298">
    <property type="protein sequence ID" value="AAF48855.1"/>
    <property type="molecule type" value="Genomic_DNA"/>
</dbReference>
<reference evidence="4" key="11">
    <citation type="journal article" date="2015" name="G3 (Bethesda)">
        <title>Gene Model Annotations for Drosophila melanogaster: Impact of High-Throughput Data.</title>
        <authorList>
            <consortium name="FlyBase Consortium"/>
            <person name="Matthews B.B."/>
            <person name="Dos Santos G."/>
            <person name="Crosby M.A."/>
            <person name="Emmert D.B."/>
            <person name="St Pierre S.E."/>
            <person name="Gramates L.S."/>
            <person name="Zhou P."/>
            <person name="Schroeder A.J."/>
            <person name="Falls K."/>
            <person name="Strelets V."/>
            <person name="Russo S.M."/>
            <person name="Gelbart W.M."/>
            <person name="null"/>
        </authorList>
    </citation>
    <scope>NUCLEOTIDE SEQUENCE</scope>
</reference>
<reference evidence="4 8" key="9">
    <citation type="journal article" date="2007" name="Science">
        <title>The Release 5.1 annotation of Drosophila melanogaster heterochromatin.</title>
        <authorList>
            <person name="Smith C.D."/>
            <person name="Shu S."/>
            <person name="Mungall C.J."/>
            <person name="Karpen G.H."/>
        </authorList>
    </citation>
    <scope>NUCLEOTIDE SEQUENCE [LARGE SCALE GENOMIC DNA]</scope>
    <source>
        <strain evidence="8">Berkeley</strain>
    </source>
</reference>
<keyword evidence="8" id="KW-1185">Reference proteome</keyword>
<reference evidence="4" key="15">
    <citation type="submission" date="2024-06" db="EMBL/GenBank/DDBJ databases">
        <title>Drosophila melanogaster release 4 sequence.</title>
        <authorList>
            <consortium name="Berkeley Drosophila Genome Project"/>
            <person name="Celniker S."/>
            <person name="Carlson J."/>
            <person name="Wan K."/>
            <person name="Pfeiffer B."/>
            <person name="Frise E."/>
            <person name="George R."/>
            <person name="Hoskins R."/>
            <person name="Stapleton M."/>
            <person name="Pacleb J."/>
            <person name="Park S."/>
            <person name="Svirskas R."/>
            <person name="Smith E."/>
            <person name="Yu C."/>
            <person name="Rubin G."/>
        </authorList>
    </citation>
    <scope>NUCLEOTIDE SEQUENCE</scope>
</reference>
<reference evidence="8" key="4">
    <citation type="journal article" date="2002" name="Genome Biol.">
        <title>Annotation of the Drosophila melanogaster euchromatic genome: a systematic review.</title>
        <authorList>
            <person name="Misra S."/>
            <person name="Crosby M.A."/>
            <person name="Mungall C.J."/>
            <person name="Matthews B.B."/>
            <person name="Campbell K.S."/>
            <person name="Hradecky P."/>
            <person name="Huang Y."/>
            <person name="Kaminker J.S."/>
            <person name="Millburn G.H."/>
            <person name="Prochnik S.E."/>
            <person name="Smith C.D."/>
            <person name="Tupy J.L."/>
            <person name="Whitfied E.J."/>
            <person name="Bayraktaroglu L."/>
            <person name="Berman B.P."/>
            <person name="Bettencourt B.R."/>
            <person name="Celniker S.E."/>
            <person name="de Grey A.D."/>
            <person name="Drysdale R.A."/>
            <person name="Harris N.L."/>
            <person name="Richter J."/>
            <person name="Russo S."/>
            <person name="Schroeder A.J."/>
            <person name="Shu S.Q."/>
            <person name="Stapleton M."/>
            <person name="Yamada C."/>
            <person name="Ashburner M."/>
            <person name="Gelbart W.M."/>
            <person name="Rubin G.M."/>
            <person name="Lewis S.E."/>
        </authorList>
    </citation>
    <scope>GENOME REANNOTATION</scope>
    <source>
        <strain evidence="8">Berkeley</strain>
    </source>
</reference>
<keyword evidence="1" id="KW-0479">Metal-binding</keyword>
<keyword evidence="1" id="KW-0863">Zinc-finger</keyword>
<organism evidence="4 8">
    <name type="scientific">Drosophila melanogaster</name>
    <name type="common">Fruit fly</name>
    <dbReference type="NCBI Taxonomy" id="7227"/>
    <lineage>
        <taxon>Eukaryota</taxon>
        <taxon>Metazoa</taxon>
        <taxon>Ecdysozoa</taxon>
        <taxon>Arthropoda</taxon>
        <taxon>Hexapoda</taxon>
        <taxon>Insecta</taxon>
        <taxon>Pterygota</taxon>
        <taxon>Neoptera</taxon>
        <taxon>Endopterygota</taxon>
        <taxon>Diptera</taxon>
        <taxon>Brachycera</taxon>
        <taxon>Muscomorpha</taxon>
        <taxon>Ephydroidea</taxon>
        <taxon>Drosophilidae</taxon>
        <taxon>Drosophila</taxon>
        <taxon>Sophophora</taxon>
    </lineage>
</organism>
<keyword evidence="1" id="KW-0862">Zinc</keyword>
<dbReference type="OrthoDB" id="7860087at2759"/>
<evidence type="ECO:0000313" key="5">
    <source>
        <dbReference type="EMBL" id="AAK93033.1"/>
    </source>
</evidence>
<dbReference type="PROSITE" id="PS00028">
    <property type="entry name" value="ZINC_FINGER_C2H2_1"/>
    <property type="match status" value="1"/>
</dbReference>
<dbReference type="STRING" id="7227.FBpp0311918"/>
<reference evidence="4" key="14">
    <citation type="submission" date="2023-12" db="EMBL/GenBank/DDBJ databases">
        <authorList>
            <consortium name="FlyBase"/>
        </authorList>
    </citation>
    <scope>NUCLEOTIDE SEQUENCE</scope>
</reference>
<dbReference type="Gene3D" id="3.30.160.60">
    <property type="entry name" value="Classic Zinc Finger"/>
    <property type="match status" value="1"/>
</dbReference>
<dbReference type="HOGENOM" id="CLU_060624_0_0_1"/>
<reference evidence="8" key="3">
    <citation type="journal article" date="2002" name="Genome Biol.">
        <title>Finishing a whole-genome shotgun: release 3 of the Drosophila melanogaster euchromatic genome sequence.</title>
        <authorList>
            <person name="Celniker S.E."/>
            <person name="Wheeler D.A."/>
            <person name="Kronmiller B."/>
            <person name="Carlson J.W."/>
            <person name="Halpern A."/>
            <person name="Patel S."/>
            <person name="Adams M."/>
            <person name="Champe M."/>
            <person name="Dugan S.P."/>
            <person name="Frise E."/>
            <person name="Hodgson A."/>
            <person name="George R.A."/>
            <person name="Hoskins R.A."/>
            <person name="Laverty T."/>
            <person name="Muzny D.M."/>
            <person name="Nelson C.R."/>
            <person name="Pacleb J.M."/>
            <person name="Park S."/>
            <person name="Pfeiffer B.D."/>
            <person name="Richards S."/>
            <person name="Sodergren E.J."/>
            <person name="Svirskas R."/>
            <person name="Tabor P.E."/>
            <person name="Wan K."/>
            <person name="Stapleton M."/>
            <person name="Sutton G.G."/>
            <person name="Venter C."/>
            <person name="Weinstock G."/>
            <person name="Scherer S.E."/>
            <person name="Myers E.W."/>
            <person name="Gibbs R.A."/>
            <person name="Rubin G.M."/>
        </authorList>
    </citation>
    <scope>NUCLEOTIDE SEQUENCE [LARGE SCALE GENOMIC DNA]</scope>
    <source>
        <strain evidence="8">Berkeley</strain>
    </source>
</reference>
<dbReference type="SUPFAM" id="SSF57667">
    <property type="entry name" value="beta-beta-alpha zinc fingers"/>
    <property type="match status" value="1"/>
</dbReference>
<evidence type="ECO:0000313" key="6">
    <source>
        <dbReference type="EMBL" id="AHN59879.1"/>
    </source>
</evidence>
<reference evidence="4" key="12">
    <citation type="journal article" date="2015" name="G3 (Bethesda)">
        <title>Gene Model Annotations for Drosophila melanogaster: The Rule-Benders.</title>
        <authorList>
            <consortium name="FlyBase Consortium"/>
            <person name="Crosby M.A."/>
            <person name="Gramates L.S."/>
            <person name="Dos Santos G."/>
            <person name="Matthews B.B."/>
            <person name="St Pierre S.E."/>
            <person name="Zhou P."/>
            <person name="Schroeder A.J."/>
            <person name="Falls K."/>
            <person name="Emmert D.B."/>
            <person name="Russo S.M."/>
            <person name="Gelbart W.M."/>
            <person name="null"/>
        </authorList>
    </citation>
    <scope>NUCLEOTIDE SEQUENCE</scope>
</reference>
<evidence type="ECO:0000256" key="2">
    <source>
        <dbReference type="SAM" id="MobiDB-lite"/>
    </source>
</evidence>